<dbReference type="PANTHER" id="PTHR44942">
    <property type="entry name" value="METHYLTRANSF_11 DOMAIN-CONTAINING PROTEIN"/>
    <property type="match status" value="1"/>
</dbReference>
<dbReference type="RefSeq" id="XP_023932436.1">
    <property type="nucleotide sequence ID" value="XM_024076668.1"/>
</dbReference>
<evidence type="ECO:0000313" key="5">
    <source>
        <dbReference type="Proteomes" id="UP000085678"/>
    </source>
</evidence>
<reference evidence="6" key="1">
    <citation type="submission" date="2025-08" db="UniProtKB">
        <authorList>
            <consortium name="RefSeq"/>
        </authorList>
    </citation>
    <scope>IDENTIFICATION</scope>
    <source>
        <tissue evidence="6">Gonads</tissue>
    </source>
</reference>
<proteinExistence type="inferred from homology"/>
<comment type="similarity">
    <text evidence="1">Belongs to the methyltransferase superfamily.</text>
</comment>
<gene>
    <name evidence="6" type="primary">LOC112042311</name>
</gene>
<protein>
    <submittedName>
        <fullName evidence="6">Methyltransferase DDB_G0268948</fullName>
    </submittedName>
</protein>
<dbReference type="InterPro" id="IPR051052">
    <property type="entry name" value="Diverse_substrate_MTase"/>
</dbReference>
<sequence>MSFKLFADAKFSTVYANCYTLQRLSFFKSRSLVNIAKIGIYRTRTLYAWLADHTATYAKFRSFWTTDITDRVLTYLQERYPAPYDHAIDVGCGSGQFTQLLAPHCKQVTGIDISANQISEAIKGNDRKNITYKVGAAECFPIADQSVELVTCVQAAHFIDMDKF</sequence>
<dbReference type="KEGG" id="lak:112042311"/>
<dbReference type="InterPro" id="IPR029063">
    <property type="entry name" value="SAM-dependent_MTases_sf"/>
</dbReference>
<dbReference type="GeneID" id="112042311"/>
<evidence type="ECO:0000256" key="3">
    <source>
        <dbReference type="ARBA" id="ARBA00022679"/>
    </source>
</evidence>
<evidence type="ECO:0000256" key="2">
    <source>
        <dbReference type="ARBA" id="ARBA00022603"/>
    </source>
</evidence>
<name>A0A2R2MQB7_LINAN</name>
<dbReference type="GO" id="GO:0032259">
    <property type="term" value="P:methylation"/>
    <property type="evidence" value="ECO:0007669"/>
    <property type="project" value="UniProtKB-KW"/>
</dbReference>
<feature type="domain" description="Methyltransferase type 11" evidence="4">
    <location>
        <begin position="88"/>
        <end position="160"/>
    </location>
</feature>
<evidence type="ECO:0000259" key="4">
    <source>
        <dbReference type="Pfam" id="PF08241"/>
    </source>
</evidence>
<dbReference type="OMA" id="LNTRICH"/>
<dbReference type="InterPro" id="IPR013216">
    <property type="entry name" value="Methyltransf_11"/>
</dbReference>
<accession>A0A2R2MQB7</accession>
<evidence type="ECO:0000256" key="1">
    <source>
        <dbReference type="ARBA" id="ARBA00008361"/>
    </source>
</evidence>
<dbReference type="Pfam" id="PF08241">
    <property type="entry name" value="Methyltransf_11"/>
    <property type="match status" value="1"/>
</dbReference>
<dbReference type="AlphaFoldDB" id="A0A2R2MQB7"/>
<keyword evidence="3" id="KW-0808">Transferase</keyword>
<organism evidence="5 6">
    <name type="scientific">Lingula anatina</name>
    <name type="common">Brachiopod</name>
    <name type="synonym">Lingula unguis</name>
    <dbReference type="NCBI Taxonomy" id="7574"/>
    <lineage>
        <taxon>Eukaryota</taxon>
        <taxon>Metazoa</taxon>
        <taxon>Spiralia</taxon>
        <taxon>Lophotrochozoa</taxon>
        <taxon>Brachiopoda</taxon>
        <taxon>Linguliformea</taxon>
        <taxon>Lingulata</taxon>
        <taxon>Lingulida</taxon>
        <taxon>Linguloidea</taxon>
        <taxon>Lingulidae</taxon>
        <taxon>Lingula</taxon>
    </lineage>
</organism>
<dbReference type="Proteomes" id="UP000085678">
    <property type="component" value="Unplaced"/>
</dbReference>
<dbReference type="CDD" id="cd02440">
    <property type="entry name" value="AdoMet_MTases"/>
    <property type="match status" value="1"/>
</dbReference>
<evidence type="ECO:0000313" key="6">
    <source>
        <dbReference type="RefSeq" id="XP_023932436.1"/>
    </source>
</evidence>
<dbReference type="OrthoDB" id="506498at2759"/>
<dbReference type="Gene3D" id="3.40.50.150">
    <property type="entry name" value="Vaccinia Virus protein VP39"/>
    <property type="match status" value="1"/>
</dbReference>
<dbReference type="GO" id="GO:0008757">
    <property type="term" value="F:S-adenosylmethionine-dependent methyltransferase activity"/>
    <property type="evidence" value="ECO:0007669"/>
    <property type="project" value="InterPro"/>
</dbReference>
<keyword evidence="2 6" id="KW-0489">Methyltransferase</keyword>
<keyword evidence="5" id="KW-1185">Reference proteome</keyword>
<dbReference type="SUPFAM" id="SSF53335">
    <property type="entry name" value="S-adenosyl-L-methionine-dependent methyltransferases"/>
    <property type="match status" value="1"/>
</dbReference>
<dbReference type="InParanoid" id="A0A2R2MQB7"/>
<dbReference type="PANTHER" id="PTHR44942:SF4">
    <property type="entry name" value="METHYLTRANSFERASE TYPE 11 DOMAIN-CONTAINING PROTEIN"/>
    <property type="match status" value="1"/>
</dbReference>